<sequence length="573" mass="66738">MKKKQKPLYLNRAISMIVMVGYSAFLILMLIMDWYLIREYQYENRRVEQAALNSYIDKTRSYMDRIDRQLYDIYANDENFQALQKKEEPVDEFGHAYELKETLNKRMLAEENMSGFFVFYDNRQKSWYYTNLAKVRAEQTAEIKEILLRHLENDGKMRSWISLTVDGDTNLATYYEKDRVAVFGIHSMKNMEQELRESMGKEISVILLDNGIALENKELSKELGLSETVQSYSDSFQMKKGKYQLYGRRIPNMDLWVCTAYPVNIWSVMTVQQLFLLILTGISVFAVGVMYRFVRREVVRPLHQLTDTMNTIRRGGSREVPRMDARFYEIQEVNDTLGEMVRELEKQKLLVYEEIIEKQKAQMQYLQLQLKPHFYLNGLKTLNALAIENQTGKMQELILNLSAHLRYLLQAERELVPLRMELEFVENYVSMQKHITGRPVNCSIVRDGEADSWLVPVLAVHTFVENSVKYARLGGSSIPLEIQVSASLLAAEEGRFLDLIIQDNGQGYPDEILEEINGDTAVGTRCVGINNIKRRCQLLYGERAEYSFANCDGAMSELIIPERKQEDECFDCR</sequence>
<dbReference type="GO" id="GO:0000155">
    <property type="term" value="F:phosphorelay sensor kinase activity"/>
    <property type="evidence" value="ECO:0007669"/>
    <property type="project" value="InterPro"/>
</dbReference>
<dbReference type="RefSeq" id="WP_109625535.1">
    <property type="nucleotide sequence ID" value="NZ_JANKBI010000002.1"/>
</dbReference>
<dbReference type="InterPro" id="IPR003660">
    <property type="entry name" value="HAMP_dom"/>
</dbReference>
<dbReference type="Pfam" id="PF06580">
    <property type="entry name" value="His_kinase"/>
    <property type="match status" value="1"/>
</dbReference>
<dbReference type="PROSITE" id="PS50885">
    <property type="entry name" value="HAMP"/>
    <property type="match status" value="1"/>
</dbReference>
<dbReference type="InterPro" id="IPR036890">
    <property type="entry name" value="HATPase_C_sf"/>
</dbReference>
<organism evidence="6 7">
    <name type="scientific">Murimonas intestini</name>
    <dbReference type="NCBI Taxonomy" id="1337051"/>
    <lineage>
        <taxon>Bacteria</taxon>
        <taxon>Bacillati</taxon>
        <taxon>Bacillota</taxon>
        <taxon>Clostridia</taxon>
        <taxon>Lachnospirales</taxon>
        <taxon>Lachnospiraceae</taxon>
        <taxon>Murimonas</taxon>
    </lineage>
</organism>
<dbReference type="PANTHER" id="PTHR34220">
    <property type="entry name" value="SENSOR HISTIDINE KINASE YPDA"/>
    <property type="match status" value="1"/>
</dbReference>
<dbReference type="Gene3D" id="3.30.565.10">
    <property type="entry name" value="Histidine kinase-like ATPase, C-terminal domain"/>
    <property type="match status" value="1"/>
</dbReference>
<feature type="transmembrane region" description="Helical" evidence="4">
    <location>
        <begin position="274"/>
        <end position="294"/>
    </location>
</feature>
<protein>
    <submittedName>
        <fullName evidence="6">HAMP domain-containing protein</fullName>
    </submittedName>
</protein>
<evidence type="ECO:0000313" key="7">
    <source>
        <dbReference type="Proteomes" id="UP000245412"/>
    </source>
</evidence>
<dbReference type="Proteomes" id="UP000245412">
    <property type="component" value="Unassembled WGS sequence"/>
</dbReference>
<comment type="subcellular location">
    <subcellularLocation>
        <location evidence="1">Membrane</location>
    </subcellularLocation>
</comment>
<comment type="caution">
    <text evidence="6">The sequence shown here is derived from an EMBL/GenBank/DDBJ whole genome shotgun (WGS) entry which is preliminary data.</text>
</comment>
<keyword evidence="4" id="KW-1133">Transmembrane helix</keyword>
<proteinExistence type="predicted"/>
<dbReference type="GO" id="GO:0016020">
    <property type="term" value="C:membrane"/>
    <property type="evidence" value="ECO:0007669"/>
    <property type="project" value="UniProtKB-SubCell"/>
</dbReference>
<keyword evidence="4" id="KW-0472">Membrane</keyword>
<dbReference type="AlphaFoldDB" id="A0AB73T768"/>
<keyword evidence="2" id="KW-0597">Phosphoprotein</keyword>
<keyword evidence="4" id="KW-0812">Transmembrane</keyword>
<evidence type="ECO:0000256" key="3">
    <source>
        <dbReference type="ARBA" id="ARBA00022679"/>
    </source>
</evidence>
<reference evidence="6 7" key="1">
    <citation type="submission" date="2018-05" db="EMBL/GenBank/DDBJ databases">
        <authorList>
            <person name="Goeker M."/>
            <person name="Huntemann M."/>
            <person name="Clum A."/>
            <person name="Pillay M."/>
            <person name="Palaniappan K."/>
            <person name="Varghese N."/>
            <person name="Mikhailova N."/>
            <person name="Stamatis D."/>
            <person name="Reddy T."/>
            <person name="Daum C."/>
            <person name="Shapiro N."/>
            <person name="Ivanova N."/>
            <person name="Kyrpides N."/>
            <person name="Woyke T."/>
        </authorList>
    </citation>
    <scope>NUCLEOTIDE SEQUENCE [LARGE SCALE GENOMIC DNA]</scope>
    <source>
        <strain evidence="6 7">DSM 26524</strain>
    </source>
</reference>
<dbReference type="SUPFAM" id="SSF55874">
    <property type="entry name" value="ATPase domain of HSP90 chaperone/DNA topoisomerase II/histidine kinase"/>
    <property type="match status" value="1"/>
</dbReference>
<feature type="transmembrane region" description="Helical" evidence="4">
    <location>
        <begin position="12"/>
        <end position="37"/>
    </location>
</feature>
<dbReference type="InterPro" id="IPR050640">
    <property type="entry name" value="Bact_2-comp_sensor_kinase"/>
</dbReference>
<dbReference type="EMBL" id="QGGY01000003">
    <property type="protein sequence ID" value="PWJ77435.1"/>
    <property type="molecule type" value="Genomic_DNA"/>
</dbReference>
<feature type="domain" description="HAMP" evidence="5">
    <location>
        <begin position="296"/>
        <end position="349"/>
    </location>
</feature>
<evidence type="ECO:0000256" key="1">
    <source>
        <dbReference type="ARBA" id="ARBA00004370"/>
    </source>
</evidence>
<dbReference type="PANTHER" id="PTHR34220:SF7">
    <property type="entry name" value="SENSOR HISTIDINE KINASE YPDA"/>
    <property type="match status" value="1"/>
</dbReference>
<evidence type="ECO:0000256" key="2">
    <source>
        <dbReference type="ARBA" id="ARBA00022553"/>
    </source>
</evidence>
<keyword evidence="7" id="KW-1185">Reference proteome</keyword>
<evidence type="ECO:0000256" key="4">
    <source>
        <dbReference type="SAM" id="Phobius"/>
    </source>
</evidence>
<keyword evidence="3" id="KW-0808">Transferase</keyword>
<gene>
    <name evidence="6" type="ORF">C7383_103280</name>
</gene>
<evidence type="ECO:0000259" key="5">
    <source>
        <dbReference type="PROSITE" id="PS50885"/>
    </source>
</evidence>
<accession>A0AB73T768</accession>
<evidence type="ECO:0000313" key="6">
    <source>
        <dbReference type="EMBL" id="PWJ77435.1"/>
    </source>
</evidence>
<dbReference type="Gene3D" id="6.10.340.10">
    <property type="match status" value="1"/>
</dbReference>
<name>A0AB73T768_9FIRM</name>
<dbReference type="InterPro" id="IPR010559">
    <property type="entry name" value="Sig_transdc_His_kin_internal"/>
</dbReference>